<dbReference type="FunFam" id="1.20.1740.10:FF:000006">
    <property type="entry name" value="General amino acid permease"/>
    <property type="match status" value="1"/>
</dbReference>
<feature type="transmembrane region" description="Helical" evidence="8">
    <location>
        <begin position="477"/>
        <end position="495"/>
    </location>
</feature>
<dbReference type="GO" id="GO:0015171">
    <property type="term" value="F:amino acid transmembrane transporter activity"/>
    <property type="evidence" value="ECO:0007669"/>
    <property type="project" value="TreeGrafter"/>
</dbReference>
<name>A0A1E5RGL1_9ASCO</name>
<feature type="transmembrane region" description="Helical" evidence="8">
    <location>
        <begin position="433"/>
        <end position="456"/>
    </location>
</feature>
<keyword evidence="5" id="KW-0029">Amino-acid transport</keyword>
<comment type="caution">
    <text evidence="10">The sequence shown here is derived from an EMBL/GenBank/DDBJ whole genome shotgun (WGS) entry which is preliminary data.</text>
</comment>
<dbReference type="InParanoid" id="A0A1E5RGL1"/>
<keyword evidence="4 8" id="KW-0812">Transmembrane</keyword>
<dbReference type="PANTHER" id="PTHR43341">
    <property type="entry name" value="AMINO ACID PERMEASE"/>
    <property type="match status" value="1"/>
</dbReference>
<evidence type="ECO:0000256" key="2">
    <source>
        <dbReference type="ARBA" id="ARBA00006983"/>
    </source>
</evidence>
<evidence type="ECO:0000256" key="7">
    <source>
        <dbReference type="ARBA" id="ARBA00023136"/>
    </source>
</evidence>
<feature type="transmembrane region" description="Helical" evidence="8">
    <location>
        <begin position="402"/>
        <end position="421"/>
    </location>
</feature>
<feature type="transmembrane region" description="Helical" evidence="8">
    <location>
        <begin position="302"/>
        <end position="323"/>
    </location>
</feature>
<accession>A0A1E5RGL1</accession>
<dbReference type="PANTHER" id="PTHR43341:SF19">
    <property type="entry name" value="LYSINE-SPECIFIC PERMEASE"/>
    <property type="match status" value="1"/>
</dbReference>
<keyword evidence="3" id="KW-0813">Transport</keyword>
<evidence type="ECO:0000256" key="6">
    <source>
        <dbReference type="ARBA" id="ARBA00022989"/>
    </source>
</evidence>
<dbReference type="OrthoDB" id="3900342at2759"/>
<sequence length="571" mass="63237">MSNNQDRVSTRGMEALSSGYESYEMKSNNFDENVKQLSSKQDYFSSSVGDEEENIEGTVSEGKVQRGLKARHMSMIALGGTIGTGLFIGISQPLANAGPVSALVAYIWMSSIVYFICQSLGEMATYIPVSSSLTVFPHRFLSPAFGWANSILYWWNWAITYAIELSVIPQIINYWSDVVPLWGWILMFWVIVTAANFAKVSIYGEVEFILSSIKVVAIVGYLIFAICIVLGAGNEGRVGFRYWKNPGVAAGIISKDPSTARFLGFVSSWVNAAFSFQGCEMVGVVAGEAKSRSSISKAFNKVFYRLVIFYIGSIFFVGMLVPYNDPRLSSDSSSAVIASSPFVISIERAGVKVLPSIFNAIVLITLISAANSDLMIGSRVLLSIAKNGNAPKILARCNKDGVPVFSVFITALFGLLAFLVVNNNANQALEWLINISSLAGCIQWFFISICHIRFIAALKYRGISRDELPFKSKGGIYGAYYSAAFLTLIIFIQGFQAFTPKFNVSDFFAAYISLIFFAVAYIGAQIYYKCKFMWAVEQIDIDSDRREIDATIWEEDKVPKNLWEKFWNQVA</sequence>
<evidence type="ECO:0000256" key="4">
    <source>
        <dbReference type="ARBA" id="ARBA00022692"/>
    </source>
</evidence>
<evidence type="ECO:0000256" key="3">
    <source>
        <dbReference type="ARBA" id="ARBA00022448"/>
    </source>
</evidence>
<dbReference type="FunCoup" id="A0A1E5RGL1">
    <property type="interactions" value="184"/>
</dbReference>
<evidence type="ECO:0000256" key="5">
    <source>
        <dbReference type="ARBA" id="ARBA00022970"/>
    </source>
</evidence>
<feature type="transmembrane region" description="Helical" evidence="8">
    <location>
        <begin position="181"/>
        <end position="202"/>
    </location>
</feature>
<keyword evidence="6 8" id="KW-1133">Transmembrane helix</keyword>
<comment type="similarity">
    <text evidence="2">Belongs to the amino acid-polyamine-organocation (APC) superfamily. YAT (TC 2.A.3.10) family.</text>
</comment>
<dbReference type="Gene3D" id="1.20.1740.10">
    <property type="entry name" value="Amino acid/polyamine transporter I"/>
    <property type="match status" value="1"/>
</dbReference>
<feature type="transmembrane region" description="Helical" evidence="8">
    <location>
        <begin position="208"/>
        <end position="232"/>
    </location>
</feature>
<dbReference type="EMBL" id="LPNM01000006">
    <property type="protein sequence ID" value="OEJ86042.1"/>
    <property type="molecule type" value="Genomic_DNA"/>
</dbReference>
<feature type="transmembrane region" description="Helical" evidence="8">
    <location>
        <begin position="73"/>
        <end position="91"/>
    </location>
</feature>
<dbReference type="PIRSF" id="PIRSF006060">
    <property type="entry name" value="AA_transporter"/>
    <property type="match status" value="1"/>
</dbReference>
<dbReference type="AlphaFoldDB" id="A0A1E5RGL1"/>
<dbReference type="PROSITE" id="PS00218">
    <property type="entry name" value="AMINO_ACID_PERMEASE_1"/>
    <property type="match status" value="1"/>
</dbReference>
<feature type="domain" description="Amino acid permease/ SLC12A" evidence="9">
    <location>
        <begin position="72"/>
        <end position="534"/>
    </location>
</feature>
<dbReference type="Proteomes" id="UP000095728">
    <property type="component" value="Unassembled WGS sequence"/>
</dbReference>
<feature type="transmembrane region" description="Helical" evidence="8">
    <location>
        <begin position="507"/>
        <end position="528"/>
    </location>
</feature>
<keyword evidence="7 8" id="KW-0472">Membrane</keyword>
<organism evidence="10 11">
    <name type="scientific">Hanseniaspora osmophila</name>
    <dbReference type="NCBI Taxonomy" id="56408"/>
    <lineage>
        <taxon>Eukaryota</taxon>
        <taxon>Fungi</taxon>
        <taxon>Dikarya</taxon>
        <taxon>Ascomycota</taxon>
        <taxon>Saccharomycotina</taxon>
        <taxon>Saccharomycetes</taxon>
        <taxon>Saccharomycodales</taxon>
        <taxon>Saccharomycodaceae</taxon>
        <taxon>Hanseniaspora</taxon>
    </lineage>
</organism>
<dbReference type="InterPro" id="IPR004840">
    <property type="entry name" value="Amino_acid_permease_CS"/>
</dbReference>
<dbReference type="Pfam" id="PF00324">
    <property type="entry name" value="AA_permease"/>
    <property type="match status" value="1"/>
</dbReference>
<evidence type="ECO:0000256" key="8">
    <source>
        <dbReference type="SAM" id="Phobius"/>
    </source>
</evidence>
<proteinExistence type="inferred from homology"/>
<comment type="subcellular location">
    <subcellularLocation>
        <location evidence="1">Membrane</location>
        <topology evidence="1">Multi-pass membrane protein</topology>
    </subcellularLocation>
</comment>
<evidence type="ECO:0000259" key="9">
    <source>
        <dbReference type="Pfam" id="PF00324"/>
    </source>
</evidence>
<dbReference type="GO" id="GO:0016020">
    <property type="term" value="C:membrane"/>
    <property type="evidence" value="ECO:0007669"/>
    <property type="project" value="UniProtKB-SubCell"/>
</dbReference>
<reference evidence="11" key="1">
    <citation type="journal article" date="2016" name="Genome Announc.">
        <title>Genome sequences of three species of Hanseniaspora isolated from spontaneous wine fermentations.</title>
        <authorList>
            <person name="Sternes P.R."/>
            <person name="Lee D."/>
            <person name="Kutyna D.R."/>
            <person name="Borneman A.R."/>
        </authorList>
    </citation>
    <scope>NUCLEOTIDE SEQUENCE [LARGE SCALE GENOMIC DNA]</scope>
    <source>
        <strain evidence="11">AWRI3579</strain>
    </source>
</reference>
<feature type="transmembrane region" description="Helical" evidence="8">
    <location>
        <begin position="97"/>
        <end position="116"/>
    </location>
</feature>
<dbReference type="InterPro" id="IPR050524">
    <property type="entry name" value="APC_YAT"/>
</dbReference>
<dbReference type="InterPro" id="IPR004841">
    <property type="entry name" value="AA-permease/SLC12A_dom"/>
</dbReference>
<evidence type="ECO:0000313" key="11">
    <source>
        <dbReference type="Proteomes" id="UP000095728"/>
    </source>
</evidence>
<feature type="transmembrane region" description="Helical" evidence="8">
    <location>
        <begin position="357"/>
        <end position="382"/>
    </location>
</feature>
<keyword evidence="11" id="KW-1185">Reference proteome</keyword>
<evidence type="ECO:0000313" key="10">
    <source>
        <dbReference type="EMBL" id="OEJ86042.1"/>
    </source>
</evidence>
<protein>
    <submittedName>
        <fullName evidence="10">Lysine-specific permease</fullName>
    </submittedName>
</protein>
<evidence type="ECO:0000256" key="1">
    <source>
        <dbReference type="ARBA" id="ARBA00004141"/>
    </source>
</evidence>
<gene>
    <name evidence="10" type="ORF">AWRI3579_g1581</name>
</gene>